<dbReference type="InterPro" id="IPR029063">
    <property type="entry name" value="SAM-dependent_MTases_sf"/>
</dbReference>
<feature type="domain" description="Methyltransferase" evidence="10">
    <location>
        <begin position="107"/>
        <end position="217"/>
    </location>
</feature>
<dbReference type="KEGG" id="bbel:109485678"/>
<gene>
    <name evidence="12" type="primary">LOC109485678</name>
</gene>
<dbReference type="CDD" id="cd02440">
    <property type="entry name" value="AdoMet_MTases"/>
    <property type="match status" value="2"/>
</dbReference>
<evidence type="ECO:0000256" key="9">
    <source>
        <dbReference type="SAM" id="MobiDB-lite"/>
    </source>
</evidence>
<evidence type="ECO:0000313" key="12">
    <source>
        <dbReference type="RefSeq" id="XP_019644903.1"/>
    </source>
</evidence>
<feature type="non-terminal residue" evidence="12">
    <location>
        <position position="418"/>
    </location>
</feature>
<evidence type="ECO:0000256" key="5">
    <source>
        <dbReference type="ARBA" id="ARBA00034545"/>
    </source>
</evidence>
<dbReference type="InterPro" id="IPR026669">
    <property type="entry name" value="Arsenite_MeTrfase-like"/>
</dbReference>
<evidence type="ECO:0000256" key="3">
    <source>
        <dbReference type="ARBA" id="ARBA00034487"/>
    </source>
</evidence>
<comment type="catalytic activity">
    <reaction evidence="6">
        <text>arsenic triglutathione + [thioredoxin]-dithiol + S-adenosyl-L-methionine + 2 H2O = methylarsonous acid + [thioredoxin]-disulfide + 3 glutathione + S-adenosyl-L-homocysteine + H(+)</text>
        <dbReference type="Rhea" id="RHEA:69460"/>
        <dbReference type="Rhea" id="RHEA-COMP:10698"/>
        <dbReference type="Rhea" id="RHEA-COMP:10700"/>
        <dbReference type="ChEBI" id="CHEBI:15377"/>
        <dbReference type="ChEBI" id="CHEBI:15378"/>
        <dbReference type="ChEBI" id="CHEBI:17826"/>
        <dbReference type="ChEBI" id="CHEBI:29950"/>
        <dbReference type="ChEBI" id="CHEBI:50058"/>
        <dbReference type="ChEBI" id="CHEBI:57856"/>
        <dbReference type="ChEBI" id="CHEBI:57925"/>
        <dbReference type="ChEBI" id="CHEBI:59789"/>
        <dbReference type="ChEBI" id="CHEBI:183640"/>
        <dbReference type="EC" id="2.1.1.137"/>
    </reaction>
</comment>
<dbReference type="SUPFAM" id="SSF53335">
    <property type="entry name" value="S-adenosyl-L-methionine-dependent methyltransferases"/>
    <property type="match status" value="2"/>
</dbReference>
<dbReference type="PANTHER" id="PTHR43675">
    <property type="entry name" value="ARSENITE METHYLTRANSFERASE"/>
    <property type="match status" value="1"/>
</dbReference>
<evidence type="ECO:0000256" key="4">
    <source>
        <dbReference type="ARBA" id="ARBA00034521"/>
    </source>
</evidence>
<dbReference type="GeneID" id="109485678"/>
<evidence type="ECO:0000259" key="10">
    <source>
        <dbReference type="Pfam" id="PF13847"/>
    </source>
</evidence>
<comment type="catalytic activity">
    <reaction evidence="7">
        <text>arsenic triglutathione + 2 [thioredoxin]-dithiol + 2 S-adenosyl-L-methionine + H2O = dimethylarsinous acid + 2 [thioredoxin]-disulfide + 3 glutathione + 2 S-adenosyl-L-homocysteine + 2 H(+)</text>
        <dbReference type="Rhea" id="RHEA:69464"/>
        <dbReference type="Rhea" id="RHEA-COMP:10698"/>
        <dbReference type="Rhea" id="RHEA-COMP:10700"/>
        <dbReference type="ChEBI" id="CHEBI:15377"/>
        <dbReference type="ChEBI" id="CHEBI:15378"/>
        <dbReference type="ChEBI" id="CHEBI:23808"/>
        <dbReference type="ChEBI" id="CHEBI:29950"/>
        <dbReference type="ChEBI" id="CHEBI:50058"/>
        <dbReference type="ChEBI" id="CHEBI:57856"/>
        <dbReference type="ChEBI" id="CHEBI:57925"/>
        <dbReference type="ChEBI" id="CHEBI:59789"/>
        <dbReference type="ChEBI" id="CHEBI:183640"/>
        <dbReference type="EC" id="2.1.1.137"/>
    </reaction>
</comment>
<reference evidence="12" key="1">
    <citation type="submission" date="2025-08" db="UniProtKB">
        <authorList>
            <consortium name="RefSeq"/>
        </authorList>
    </citation>
    <scope>IDENTIFICATION</scope>
    <source>
        <tissue evidence="12">Gonad</tissue>
    </source>
</reference>
<evidence type="ECO:0000256" key="8">
    <source>
        <dbReference type="ARBA" id="ARBA00048428"/>
    </source>
</evidence>
<dbReference type="GO" id="GO:0005829">
    <property type="term" value="C:cytosol"/>
    <property type="evidence" value="ECO:0007669"/>
    <property type="project" value="TreeGrafter"/>
</dbReference>
<feature type="region of interest" description="Disordered" evidence="9">
    <location>
        <begin position="41"/>
        <end position="66"/>
    </location>
</feature>
<dbReference type="EC" id="2.1.1.137" evidence="4"/>
<dbReference type="Pfam" id="PF13847">
    <property type="entry name" value="Methyltransf_31"/>
    <property type="match status" value="2"/>
</dbReference>
<evidence type="ECO:0000313" key="11">
    <source>
        <dbReference type="Proteomes" id="UP000515135"/>
    </source>
</evidence>
<dbReference type="PANTHER" id="PTHR43675:SF8">
    <property type="entry name" value="ARSENITE METHYLTRANSFERASE"/>
    <property type="match status" value="1"/>
</dbReference>
<evidence type="ECO:0000256" key="1">
    <source>
        <dbReference type="ARBA" id="ARBA00022679"/>
    </source>
</evidence>
<dbReference type="AlphaFoldDB" id="A0A6P5A5V2"/>
<dbReference type="GO" id="GO:0030791">
    <property type="term" value="F:arsenite methyltransferase activity"/>
    <property type="evidence" value="ECO:0007669"/>
    <property type="project" value="UniProtKB-EC"/>
</dbReference>
<dbReference type="InterPro" id="IPR025714">
    <property type="entry name" value="Methyltranfer_dom"/>
</dbReference>
<feature type="domain" description="Methyltransferase" evidence="10">
    <location>
        <begin position="312"/>
        <end position="418"/>
    </location>
</feature>
<protein>
    <recommendedName>
        <fullName evidence="5">Arsenite methyltransferase</fullName>
        <ecNumber evidence="4">2.1.1.137</ecNumber>
    </recommendedName>
</protein>
<dbReference type="GO" id="GO:0018872">
    <property type="term" value="P:arsonoacetate metabolic process"/>
    <property type="evidence" value="ECO:0007669"/>
    <property type="project" value="TreeGrafter"/>
</dbReference>
<keyword evidence="2" id="KW-0949">S-adenosyl-L-methionine</keyword>
<accession>A0A6P5A5V2</accession>
<sequence>MACSKEKESQIREDMKEYYGKTIQNRDELLINNQELEAGGCREESKIKDQEASGCREESKNNDQEAGGCPLAKCKLPRHVTEALAMVHPDVQAKSYGCGLPVPELLEGCHVLDLGSGAGHDCFTLAKLVGETGHVTGVDMTEEQLDFARRYTDYHRETFGYSKPNTEFVRGYIENLGEAGLRDNTFDVIISNCTVNLSPDKKAVLGEAYRVLKSQIREDMKEYYGKTIQNRDELLINNQELEAGGCREESKIKDQEASGCREESKNNDQEAGGCPLAKCKLPRHVTEALAMVHPDVKAKSYGCGLPVPELLEGCHVLDLGSGAGHDCFTLAKLVGETGHVTGVDMTEEQLDFARRYNDYHREALGYSKPNTEFVRGYIENLGEAGLRDNTFDVIISNCTVNLSPDKKAVFGEAYRVLK</sequence>
<evidence type="ECO:0000256" key="2">
    <source>
        <dbReference type="ARBA" id="ARBA00022691"/>
    </source>
</evidence>
<evidence type="ECO:0000256" key="7">
    <source>
        <dbReference type="ARBA" id="ARBA00047943"/>
    </source>
</evidence>
<organism evidence="11 12">
    <name type="scientific">Branchiostoma belcheri</name>
    <name type="common">Amphioxus</name>
    <dbReference type="NCBI Taxonomy" id="7741"/>
    <lineage>
        <taxon>Eukaryota</taxon>
        <taxon>Metazoa</taxon>
        <taxon>Chordata</taxon>
        <taxon>Cephalochordata</taxon>
        <taxon>Leptocardii</taxon>
        <taxon>Amphioxiformes</taxon>
        <taxon>Branchiostomatidae</taxon>
        <taxon>Branchiostoma</taxon>
    </lineage>
</organism>
<dbReference type="Proteomes" id="UP000515135">
    <property type="component" value="Unplaced"/>
</dbReference>
<keyword evidence="1" id="KW-0808">Transferase</keyword>
<comment type="catalytic activity">
    <reaction evidence="8">
        <text>arsenic triglutathione + 3 [thioredoxin]-dithiol + 3 S-adenosyl-L-methionine = trimethylarsine + 3 [thioredoxin]-disulfide + 3 glutathione + 3 S-adenosyl-L-homocysteine + 3 H(+)</text>
        <dbReference type="Rhea" id="RHEA:69432"/>
        <dbReference type="Rhea" id="RHEA-COMP:10698"/>
        <dbReference type="Rhea" id="RHEA-COMP:10700"/>
        <dbReference type="ChEBI" id="CHEBI:15378"/>
        <dbReference type="ChEBI" id="CHEBI:27130"/>
        <dbReference type="ChEBI" id="CHEBI:29950"/>
        <dbReference type="ChEBI" id="CHEBI:50058"/>
        <dbReference type="ChEBI" id="CHEBI:57856"/>
        <dbReference type="ChEBI" id="CHEBI:57925"/>
        <dbReference type="ChEBI" id="CHEBI:59789"/>
        <dbReference type="ChEBI" id="CHEBI:183640"/>
        <dbReference type="EC" id="2.1.1.137"/>
    </reaction>
</comment>
<keyword evidence="11" id="KW-1185">Reference proteome</keyword>
<proteinExistence type="inferred from homology"/>
<comment type="similarity">
    <text evidence="3">Belongs to the methyltransferase superfamily. Arsenite methyltransferase family.</text>
</comment>
<feature type="compositionally biased region" description="Basic and acidic residues" evidence="9">
    <location>
        <begin position="41"/>
        <end position="63"/>
    </location>
</feature>
<name>A0A6P5A5V2_BRABE</name>
<dbReference type="OrthoDB" id="8300214at2759"/>
<evidence type="ECO:0000256" key="6">
    <source>
        <dbReference type="ARBA" id="ARBA00047941"/>
    </source>
</evidence>
<dbReference type="RefSeq" id="XP_019644903.1">
    <property type="nucleotide sequence ID" value="XM_019789344.1"/>
</dbReference>
<dbReference type="Gene3D" id="3.40.50.150">
    <property type="entry name" value="Vaccinia Virus protein VP39"/>
    <property type="match status" value="2"/>
</dbReference>
<dbReference type="GO" id="GO:0009404">
    <property type="term" value="P:toxin metabolic process"/>
    <property type="evidence" value="ECO:0007669"/>
    <property type="project" value="TreeGrafter"/>
</dbReference>